<dbReference type="EMBL" id="CP141615">
    <property type="protein sequence ID" value="WRP18784.1"/>
    <property type="molecule type" value="Genomic_DNA"/>
</dbReference>
<dbReference type="InterPro" id="IPR057336">
    <property type="entry name" value="GerAC_N"/>
</dbReference>
<evidence type="ECO:0000256" key="2">
    <source>
        <dbReference type="ARBA" id="ARBA00007886"/>
    </source>
</evidence>
<feature type="region of interest" description="Disordered" evidence="8">
    <location>
        <begin position="58"/>
        <end position="96"/>
    </location>
</feature>
<proteinExistence type="inferred from homology"/>
<dbReference type="Gene3D" id="3.30.300.210">
    <property type="entry name" value="Nutrient germinant receptor protein C, domain 3"/>
    <property type="match status" value="1"/>
</dbReference>
<evidence type="ECO:0000256" key="7">
    <source>
        <dbReference type="ARBA" id="ARBA00023288"/>
    </source>
</evidence>
<feature type="domain" description="Spore germination protein N-terminal" evidence="11">
    <location>
        <begin position="33"/>
        <end position="224"/>
    </location>
</feature>
<dbReference type="InterPro" id="IPR038501">
    <property type="entry name" value="Spore_GerAC_C_sf"/>
</dbReference>
<feature type="chain" id="PRO_5046999575" evidence="9">
    <location>
        <begin position="30"/>
        <end position="406"/>
    </location>
</feature>
<evidence type="ECO:0000256" key="3">
    <source>
        <dbReference type="ARBA" id="ARBA00022544"/>
    </source>
</evidence>
<accession>A0ABZ1C1F7</accession>
<evidence type="ECO:0000256" key="8">
    <source>
        <dbReference type="SAM" id="MobiDB-lite"/>
    </source>
</evidence>
<dbReference type="InterPro" id="IPR046953">
    <property type="entry name" value="Spore_GerAC-like_C"/>
</dbReference>
<comment type="similarity">
    <text evidence="2">Belongs to the GerABKC lipoprotein family.</text>
</comment>
<evidence type="ECO:0000259" key="11">
    <source>
        <dbReference type="Pfam" id="PF25198"/>
    </source>
</evidence>
<dbReference type="PANTHER" id="PTHR35789">
    <property type="entry name" value="SPORE GERMINATION PROTEIN B3"/>
    <property type="match status" value="1"/>
</dbReference>
<evidence type="ECO:0000313" key="13">
    <source>
        <dbReference type="Proteomes" id="UP001332192"/>
    </source>
</evidence>
<gene>
    <name evidence="12" type="ORF">U7230_07275</name>
</gene>
<reference evidence="12 13" key="1">
    <citation type="journal article" date="2024" name="Front. Microbiol.">
        <title>Novel thermophilic genera Geochorda gen. nov. and Carboxydochorda gen. nov. from the deep terrestrial subsurface reveal the ecophysiological diversity in the class Limnochordia.</title>
        <authorList>
            <person name="Karnachuk O.V."/>
            <person name="Lukina A.P."/>
            <person name="Avakyan M.R."/>
            <person name="Kadnikov V.V."/>
            <person name="Begmatov S."/>
            <person name="Beletsky A.V."/>
            <person name="Vlasova K.G."/>
            <person name="Novikov A.A."/>
            <person name="Shcherbakova V.A."/>
            <person name="Mardanov A.V."/>
            <person name="Ravin N.V."/>
        </authorList>
    </citation>
    <scope>NUCLEOTIDE SEQUENCE [LARGE SCALE GENOMIC DNA]</scope>
    <source>
        <strain evidence="12 13">L945</strain>
    </source>
</reference>
<evidence type="ECO:0000259" key="10">
    <source>
        <dbReference type="Pfam" id="PF05504"/>
    </source>
</evidence>
<evidence type="ECO:0000256" key="9">
    <source>
        <dbReference type="SAM" id="SignalP"/>
    </source>
</evidence>
<protein>
    <submittedName>
        <fullName evidence="12">Ger(X)C family spore germination C-terminal domain-containing protein</fullName>
    </submittedName>
</protein>
<evidence type="ECO:0000313" key="12">
    <source>
        <dbReference type="EMBL" id="WRP18784.1"/>
    </source>
</evidence>
<name>A0ABZ1C1F7_9FIRM</name>
<feature type="domain" description="Spore germination GerAC-like C-terminal" evidence="10">
    <location>
        <begin position="232"/>
        <end position="403"/>
    </location>
</feature>
<evidence type="ECO:0000256" key="5">
    <source>
        <dbReference type="ARBA" id="ARBA00023136"/>
    </source>
</evidence>
<keyword evidence="7" id="KW-0449">Lipoprotein</keyword>
<keyword evidence="6" id="KW-0564">Palmitate</keyword>
<comment type="subcellular location">
    <subcellularLocation>
        <location evidence="1">Membrane</location>
        <topology evidence="1">Lipid-anchor</topology>
    </subcellularLocation>
</comment>
<sequence>MKVRRGARGTPLRRVALGCALAWLALVSAGCWDYTDIDQRFHVTAMGFDADPRGVRVSFHLGNPPPQGTPGGVRGGGGGPGAGGGGGGPSPQGAQGFLVLSEAGPSPLDAMDSITGRIDRVLEPDHTQVILLGHDLARQGVRPVLDFITREPRVPPSPPVLITATGTAEQALATPKQGTSSPGDYFLKLLTKTSVGTRWLEVPAFEAYRTLYDPLRALALPAVDPKSGRVVGIGVFRGDRLAGILGPEDAWSLTLLRQGVKPDETRGLTVTIPASASSGPPARPAKLALWLTRSSMRVEAVGALAVRISIRLTAQVGELSGGIRPDLRDPSTRGAAQRAIAETVRRRLTATLERLQRRAVDPTGLGLQVWTACGRCFPPSEYVRRFPSLRFAVQVEATIRSPGMIW</sequence>
<feature type="compositionally biased region" description="Gly residues" evidence="8">
    <location>
        <begin position="69"/>
        <end position="90"/>
    </location>
</feature>
<dbReference type="Proteomes" id="UP001332192">
    <property type="component" value="Chromosome"/>
</dbReference>
<dbReference type="Pfam" id="PF25198">
    <property type="entry name" value="Spore_GerAC_N"/>
    <property type="match status" value="1"/>
</dbReference>
<keyword evidence="13" id="KW-1185">Reference proteome</keyword>
<keyword evidence="4 9" id="KW-0732">Signal</keyword>
<keyword evidence="3" id="KW-0309">Germination</keyword>
<evidence type="ECO:0000256" key="1">
    <source>
        <dbReference type="ARBA" id="ARBA00004635"/>
    </source>
</evidence>
<dbReference type="Pfam" id="PF05504">
    <property type="entry name" value="Spore_GerAC"/>
    <property type="match status" value="1"/>
</dbReference>
<dbReference type="InterPro" id="IPR008844">
    <property type="entry name" value="Spore_GerAC-like"/>
</dbReference>
<dbReference type="PANTHER" id="PTHR35789:SF1">
    <property type="entry name" value="SPORE GERMINATION PROTEIN B3"/>
    <property type="match status" value="1"/>
</dbReference>
<evidence type="ECO:0000256" key="4">
    <source>
        <dbReference type="ARBA" id="ARBA00022729"/>
    </source>
</evidence>
<dbReference type="RefSeq" id="WP_324718056.1">
    <property type="nucleotide sequence ID" value="NZ_CP141615.1"/>
</dbReference>
<dbReference type="PROSITE" id="PS51257">
    <property type="entry name" value="PROKAR_LIPOPROTEIN"/>
    <property type="match status" value="1"/>
</dbReference>
<evidence type="ECO:0000256" key="6">
    <source>
        <dbReference type="ARBA" id="ARBA00023139"/>
    </source>
</evidence>
<keyword evidence="5" id="KW-0472">Membrane</keyword>
<organism evidence="12 13">
    <name type="scientific">Carboxydichorda subterranea</name>
    <dbReference type="NCBI Taxonomy" id="3109565"/>
    <lineage>
        <taxon>Bacteria</taxon>
        <taxon>Bacillati</taxon>
        <taxon>Bacillota</taxon>
        <taxon>Limnochordia</taxon>
        <taxon>Limnochordales</taxon>
        <taxon>Geochordaceae</taxon>
        <taxon>Carboxydichorda</taxon>
    </lineage>
</organism>
<feature type="signal peptide" evidence="9">
    <location>
        <begin position="1"/>
        <end position="29"/>
    </location>
</feature>